<accession>A0A804KWV4</accession>
<proteinExistence type="predicted"/>
<evidence type="ECO:0000256" key="1">
    <source>
        <dbReference type="SAM" id="MobiDB-lite"/>
    </source>
</evidence>
<evidence type="ECO:0000256" key="3">
    <source>
        <dbReference type="SAM" id="SignalP"/>
    </source>
</evidence>
<dbReference type="Proteomes" id="UP000012960">
    <property type="component" value="Unplaced"/>
</dbReference>
<protein>
    <submittedName>
        <fullName evidence="4">(wild Malaysian banana) hypothetical protein</fullName>
    </submittedName>
</protein>
<feature type="signal peptide" evidence="3">
    <location>
        <begin position="1"/>
        <end position="29"/>
    </location>
</feature>
<feature type="transmembrane region" description="Helical" evidence="2">
    <location>
        <begin position="53"/>
        <end position="70"/>
    </location>
</feature>
<gene>
    <name evidence="4" type="ORF">GSMUA_319190.1</name>
</gene>
<dbReference type="EMBL" id="HG996476">
    <property type="protein sequence ID" value="CAG1853693.1"/>
    <property type="molecule type" value="Genomic_DNA"/>
</dbReference>
<organism evidence="5 6">
    <name type="scientific">Musa acuminata subsp. malaccensis</name>
    <name type="common">Wild banana</name>
    <name type="synonym">Musa malaccensis</name>
    <dbReference type="NCBI Taxonomy" id="214687"/>
    <lineage>
        <taxon>Eukaryota</taxon>
        <taxon>Viridiplantae</taxon>
        <taxon>Streptophyta</taxon>
        <taxon>Embryophyta</taxon>
        <taxon>Tracheophyta</taxon>
        <taxon>Spermatophyta</taxon>
        <taxon>Magnoliopsida</taxon>
        <taxon>Liliopsida</taxon>
        <taxon>Zingiberales</taxon>
        <taxon>Musaceae</taxon>
        <taxon>Musa</taxon>
    </lineage>
</organism>
<keyword evidence="6" id="KW-1185">Reference proteome</keyword>
<evidence type="ECO:0000313" key="6">
    <source>
        <dbReference type="Proteomes" id="UP000012960"/>
    </source>
</evidence>
<evidence type="ECO:0000256" key="2">
    <source>
        <dbReference type="SAM" id="Phobius"/>
    </source>
</evidence>
<evidence type="ECO:0000313" key="4">
    <source>
        <dbReference type="EMBL" id="CAG1853693.1"/>
    </source>
</evidence>
<name>A0A804KWV4_MUSAM</name>
<evidence type="ECO:0000313" key="5">
    <source>
        <dbReference type="EnsemblPlants" id="Ma10_p16270.1"/>
    </source>
</evidence>
<sequence>MTGDGSHRSTRQLLLLLLSIALHLIPGLSENPSPSKDSTKTDSHSSSRSNTGLKVLLICLGAIALVLFSLKKMMILKSSLDFGIEKFSQWTESLSEARTRLEGCHE</sequence>
<keyword evidence="3" id="KW-0732">Signal</keyword>
<feature type="region of interest" description="Disordered" evidence="1">
    <location>
        <begin position="27"/>
        <end position="49"/>
    </location>
</feature>
<dbReference type="AlphaFoldDB" id="A0A804KWV4"/>
<feature type="compositionally biased region" description="Low complexity" evidence="1">
    <location>
        <begin position="27"/>
        <end position="36"/>
    </location>
</feature>
<reference evidence="4" key="1">
    <citation type="submission" date="2021-03" db="EMBL/GenBank/DDBJ databases">
        <authorList>
            <consortium name="Genoscope - CEA"/>
            <person name="William W."/>
        </authorList>
    </citation>
    <scope>NUCLEOTIDE SEQUENCE</scope>
    <source>
        <strain evidence="4">Doubled-haploid Pahang</strain>
    </source>
</reference>
<dbReference type="InParanoid" id="A0A804KWV4"/>
<keyword evidence="2" id="KW-0812">Transmembrane</keyword>
<keyword evidence="2" id="KW-1133">Transmembrane helix</keyword>
<feature type="chain" id="PRO_5036220200" evidence="3">
    <location>
        <begin position="30"/>
        <end position="106"/>
    </location>
</feature>
<dbReference type="EnsemblPlants" id="Ma10_t16270.1">
    <property type="protein sequence ID" value="Ma10_p16270.1"/>
    <property type="gene ID" value="Ma10_g16270"/>
</dbReference>
<keyword evidence="2" id="KW-0472">Membrane</keyword>
<reference evidence="5" key="2">
    <citation type="submission" date="2021-05" db="UniProtKB">
        <authorList>
            <consortium name="EnsemblPlants"/>
        </authorList>
    </citation>
    <scope>IDENTIFICATION</scope>
    <source>
        <strain evidence="5">subsp. malaccensis</strain>
    </source>
</reference>
<dbReference type="Gramene" id="Ma10_t16270.1">
    <property type="protein sequence ID" value="Ma10_p16270.1"/>
    <property type="gene ID" value="Ma10_g16270"/>
</dbReference>